<dbReference type="AlphaFoldDB" id="A0A419IBD1"/>
<evidence type="ECO:0000259" key="2">
    <source>
        <dbReference type="PROSITE" id="PS50995"/>
    </source>
</evidence>
<feature type="region of interest" description="Disordered" evidence="1">
    <location>
        <begin position="156"/>
        <end position="176"/>
    </location>
</feature>
<name>A0A419IBD1_9PSEU</name>
<dbReference type="PANTHER" id="PTHR33164">
    <property type="entry name" value="TRANSCRIPTIONAL REGULATOR, MARR FAMILY"/>
    <property type="match status" value="1"/>
</dbReference>
<dbReference type="SMART" id="SM00347">
    <property type="entry name" value="HTH_MARR"/>
    <property type="match status" value="1"/>
</dbReference>
<sequence>MIDDHPGVRWLRGPEQHAWRAYIVASLRLRQRLHRELTEAHAISLADYEVLVCLDAVAGPARMTDLAAQLGSTKSRLSHQISKLEAAGLVRRRPDPDDKRGVLTELTTPGGRLLAEAAPTHVRGAREHLIDLLTPQEQTTVGTVFGRVLEHLDEAEGRRDTLTGEEAWQSGRMQTP</sequence>
<dbReference type="Proteomes" id="UP000285112">
    <property type="component" value="Unassembled WGS sequence"/>
</dbReference>
<accession>A0A419IBD1</accession>
<dbReference type="PANTHER" id="PTHR33164:SF99">
    <property type="entry name" value="MARR FAMILY REGULATORY PROTEIN"/>
    <property type="match status" value="1"/>
</dbReference>
<evidence type="ECO:0000256" key="1">
    <source>
        <dbReference type="SAM" id="MobiDB-lite"/>
    </source>
</evidence>
<dbReference type="InterPro" id="IPR039422">
    <property type="entry name" value="MarR/SlyA-like"/>
</dbReference>
<dbReference type="PROSITE" id="PS50995">
    <property type="entry name" value="HTH_MARR_2"/>
    <property type="match status" value="1"/>
</dbReference>
<protein>
    <submittedName>
        <fullName evidence="3">MarR family transcriptional regulator</fullName>
    </submittedName>
</protein>
<dbReference type="InterPro" id="IPR036388">
    <property type="entry name" value="WH-like_DNA-bd_sf"/>
</dbReference>
<dbReference type="InterPro" id="IPR036390">
    <property type="entry name" value="WH_DNA-bd_sf"/>
</dbReference>
<proteinExistence type="predicted"/>
<dbReference type="GO" id="GO:0006950">
    <property type="term" value="P:response to stress"/>
    <property type="evidence" value="ECO:0007669"/>
    <property type="project" value="TreeGrafter"/>
</dbReference>
<feature type="domain" description="HTH marR-type" evidence="2">
    <location>
        <begin position="15"/>
        <end position="150"/>
    </location>
</feature>
<dbReference type="PRINTS" id="PR00598">
    <property type="entry name" value="HTHMARR"/>
</dbReference>
<dbReference type="CDD" id="cd00090">
    <property type="entry name" value="HTH_ARSR"/>
    <property type="match status" value="1"/>
</dbReference>
<evidence type="ECO:0000313" key="3">
    <source>
        <dbReference type="EMBL" id="RJQ91982.1"/>
    </source>
</evidence>
<evidence type="ECO:0000313" key="4">
    <source>
        <dbReference type="Proteomes" id="UP000285112"/>
    </source>
</evidence>
<organism evidence="3 4">
    <name type="scientific">Amycolatopsis panacis</name>
    <dbReference type="NCBI Taxonomy" id="2340917"/>
    <lineage>
        <taxon>Bacteria</taxon>
        <taxon>Bacillati</taxon>
        <taxon>Actinomycetota</taxon>
        <taxon>Actinomycetes</taxon>
        <taxon>Pseudonocardiales</taxon>
        <taxon>Pseudonocardiaceae</taxon>
        <taxon>Amycolatopsis</taxon>
    </lineage>
</organism>
<dbReference type="SUPFAM" id="SSF46785">
    <property type="entry name" value="Winged helix' DNA-binding domain"/>
    <property type="match status" value="1"/>
</dbReference>
<gene>
    <name evidence="3" type="ORF">D5S19_01355</name>
</gene>
<dbReference type="OrthoDB" id="3254910at2"/>
<dbReference type="GO" id="GO:0003700">
    <property type="term" value="F:DNA-binding transcription factor activity"/>
    <property type="evidence" value="ECO:0007669"/>
    <property type="project" value="InterPro"/>
</dbReference>
<reference evidence="3 4" key="1">
    <citation type="submission" date="2018-09" db="EMBL/GenBank/DDBJ databases">
        <title>YIM PH 21725 draft genome.</title>
        <authorList>
            <person name="Miao C."/>
        </authorList>
    </citation>
    <scope>NUCLEOTIDE SEQUENCE [LARGE SCALE GENOMIC DNA]</scope>
    <source>
        <strain evidence="4">YIM PH21725</strain>
    </source>
</reference>
<comment type="caution">
    <text evidence="3">The sequence shown here is derived from an EMBL/GenBank/DDBJ whole genome shotgun (WGS) entry which is preliminary data.</text>
</comment>
<dbReference type="InterPro" id="IPR000835">
    <property type="entry name" value="HTH_MarR-typ"/>
</dbReference>
<dbReference type="EMBL" id="QZFV01000015">
    <property type="protein sequence ID" value="RJQ91982.1"/>
    <property type="molecule type" value="Genomic_DNA"/>
</dbReference>
<dbReference type="InterPro" id="IPR011991">
    <property type="entry name" value="ArsR-like_HTH"/>
</dbReference>
<dbReference type="RefSeq" id="WP_120021503.1">
    <property type="nucleotide sequence ID" value="NZ_QZFV01000015.1"/>
</dbReference>
<dbReference type="Pfam" id="PF01047">
    <property type="entry name" value="MarR"/>
    <property type="match status" value="1"/>
</dbReference>
<keyword evidence="4" id="KW-1185">Reference proteome</keyword>
<dbReference type="Gene3D" id="1.10.10.10">
    <property type="entry name" value="Winged helix-like DNA-binding domain superfamily/Winged helix DNA-binding domain"/>
    <property type="match status" value="1"/>
</dbReference>